<sequence length="304" mass="33235">MSSTAPAPARRPRQRQSQRQLEGKIGLLHRLPPAARRGTQSPCCPQASRGAHRELGQEPGRARRRRERVGFAMCSASGLRTAFTCSLPGHITPQYFRCLAHAAPCARRPCERVPGLHVAAGTHAGRACRRRRAPRIQRPRDDAVDAVDACCDMHIQGPSRPNPPPEPHMVRFAARGQAASGAASSSRTPTLDSALPARRRAGGMRGLRGLRGLLRLAVYALEVRETPMPPRFDPSESLSRALATVYSLLLQLRPRFLSLLSAWSGCFGHLSEHNLLSRSPPCPAHRDLARIGPRCPWPAHRGPA</sequence>
<accession>A0A6A6YH00</accession>
<gene>
    <name evidence="2 4" type="ORF">BDZ99DRAFT_478393</name>
</gene>
<evidence type="ECO:0000313" key="4">
    <source>
        <dbReference type="RefSeq" id="XP_033574833.1"/>
    </source>
</evidence>
<dbReference type="AlphaFoldDB" id="A0A6A6YH00"/>
<feature type="region of interest" description="Disordered" evidence="1">
    <location>
        <begin position="1"/>
        <end position="64"/>
    </location>
</feature>
<protein>
    <submittedName>
        <fullName evidence="2 4">Uncharacterized protein</fullName>
    </submittedName>
</protein>
<organism evidence="2">
    <name type="scientific">Mytilinidion resinicola</name>
    <dbReference type="NCBI Taxonomy" id="574789"/>
    <lineage>
        <taxon>Eukaryota</taxon>
        <taxon>Fungi</taxon>
        <taxon>Dikarya</taxon>
        <taxon>Ascomycota</taxon>
        <taxon>Pezizomycotina</taxon>
        <taxon>Dothideomycetes</taxon>
        <taxon>Pleosporomycetidae</taxon>
        <taxon>Mytilinidiales</taxon>
        <taxon>Mytilinidiaceae</taxon>
        <taxon>Mytilinidion</taxon>
    </lineage>
</organism>
<dbReference type="RefSeq" id="XP_033574833.1">
    <property type="nucleotide sequence ID" value="XM_033722169.1"/>
</dbReference>
<evidence type="ECO:0000313" key="3">
    <source>
        <dbReference type="Proteomes" id="UP000504636"/>
    </source>
</evidence>
<reference evidence="2 4" key="1">
    <citation type="journal article" date="2020" name="Stud. Mycol.">
        <title>101 Dothideomycetes genomes: a test case for predicting lifestyles and emergence of pathogens.</title>
        <authorList>
            <person name="Haridas S."/>
            <person name="Albert R."/>
            <person name="Binder M."/>
            <person name="Bloem J."/>
            <person name="Labutti K."/>
            <person name="Salamov A."/>
            <person name="Andreopoulos B."/>
            <person name="Baker S."/>
            <person name="Barry K."/>
            <person name="Bills G."/>
            <person name="Bluhm B."/>
            <person name="Cannon C."/>
            <person name="Castanera R."/>
            <person name="Culley D."/>
            <person name="Daum C."/>
            <person name="Ezra D."/>
            <person name="Gonzalez J."/>
            <person name="Henrissat B."/>
            <person name="Kuo A."/>
            <person name="Liang C."/>
            <person name="Lipzen A."/>
            <person name="Lutzoni F."/>
            <person name="Magnuson J."/>
            <person name="Mondo S."/>
            <person name="Nolan M."/>
            <person name="Ohm R."/>
            <person name="Pangilinan J."/>
            <person name="Park H.-J."/>
            <person name="Ramirez L."/>
            <person name="Alfaro M."/>
            <person name="Sun H."/>
            <person name="Tritt A."/>
            <person name="Yoshinaga Y."/>
            <person name="Zwiers L.-H."/>
            <person name="Turgeon B."/>
            <person name="Goodwin S."/>
            <person name="Spatafora J."/>
            <person name="Crous P."/>
            <person name="Grigoriev I."/>
        </authorList>
    </citation>
    <scope>NUCLEOTIDE SEQUENCE</scope>
    <source>
        <strain evidence="2 4">CBS 304.34</strain>
    </source>
</reference>
<dbReference type="Proteomes" id="UP000504636">
    <property type="component" value="Unplaced"/>
</dbReference>
<proteinExistence type="predicted"/>
<keyword evidence="3" id="KW-1185">Reference proteome</keyword>
<dbReference type="EMBL" id="MU003704">
    <property type="protein sequence ID" value="KAF2807869.1"/>
    <property type="molecule type" value="Genomic_DNA"/>
</dbReference>
<reference evidence="4" key="2">
    <citation type="submission" date="2020-04" db="EMBL/GenBank/DDBJ databases">
        <authorList>
            <consortium name="NCBI Genome Project"/>
        </authorList>
    </citation>
    <scope>NUCLEOTIDE SEQUENCE</scope>
    <source>
        <strain evidence="4">CBS 304.34</strain>
    </source>
</reference>
<reference evidence="4" key="3">
    <citation type="submission" date="2025-04" db="UniProtKB">
        <authorList>
            <consortium name="RefSeq"/>
        </authorList>
    </citation>
    <scope>IDENTIFICATION</scope>
    <source>
        <strain evidence="4">CBS 304.34</strain>
    </source>
</reference>
<dbReference type="GeneID" id="54463062"/>
<evidence type="ECO:0000256" key="1">
    <source>
        <dbReference type="SAM" id="MobiDB-lite"/>
    </source>
</evidence>
<evidence type="ECO:0000313" key="2">
    <source>
        <dbReference type="EMBL" id="KAF2807869.1"/>
    </source>
</evidence>
<name>A0A6A6YH00_9PEZI</name>
<feature type="compositionally biased region" description="Low complexity" evidence="1">
    <location>
        <begin position="175"/>
        <end position="187"/>
    </location>
</feature>
<feature type="region of interest" description="Disordered" evidence="1">
    <location>
        <begin position="175"/>
        <end position="198"/>
    </location>
</feature>